<dbReference type="AlphaFoldDB" id="A0A9N8ELZ9"/>
<keyword evidence="1" id="KW-1133">Transmembrane helix</keyword>
<dbReference type="Proteomes" id="UP001153069">
    <property type="component" value="Unassembled WGS sequence"/>
</dbReference>
<keyword evidence="1" id="KW-0812">Transmembrane</keyword>
<reference evidence="3" key="1">
    <citation type="submission" date="2020-06" db="EMBL/GenBank/DDBJ databases">
        <authorList>
            <consortium name="Plant Systems Biology data submission"/>
        </authorList>
    </citation>
    <scope>NUCLEOTIDE SEQUENCE</scope>
    <source>
        <strain evidence="3">D6</strain>
    </source>
</reference>
<sequence length="392" mass="43251">MGIKLFKHNAPSKEGSTLVVKVVVMGVLLVISACSVYTVGVQVGMETKAAVKTVEKTQQAQGTQAIAQTTDNLIQPSTNSYPLAIPEGQAQALPSIRLSKEEDATINRKKIYGGQGDKEHLGGFTAYDGQGVSPAVWKHMINSIGVKSLIDVGCGKGVSTLYFESNGVDVLCLEGSHDAVEHSLLPDPANQVVEHDFSRGPYWPGKTYDAVWSVEFLEHVGRNYQHNYIQAMRKAAYLFVSHSRWGGWHHVEVHSPEWWITRMTSFGFVYSKELTEEIRHVASIENREGAANKNNPDKALEALGPDGEHYNAQHVWLNMLVFINPAVAALPEHAHLLAEQGCYKGREGGVHIHRECDPSKGESVLPESFRPLQWSVEAHKAWLEKVKSSIKA</sequence>
<feature type="transmembrane region" description="Helical" evidence="1">
    <location>
        <begin position="18"/>
        <end position="39"/>
    </location>
</feature>
<evidence type="ECO:0000313" key="4">
    <source>
        <dbReference type="Proteomes" id="UP001153069"/>
    </source>
</evidence>
<dbReference type="Pfam" id="PF08241">
    <property type="entry name" value="Methyltransf_11"/>
    <property type="match status" value="1"/>
</dbReference>
<dbReference type="EMBL" id="CAICTM010001378">
    <property type="protein sequence ID" value="CAB9523128.1"/>
    <property type="molecule type" value="Genomic_DNA"/>
</dbReference>
<dbReference type="InterPro" id="IPR029063">
    <property type="entry name" value="SAM-dependent_MTases_sf"/>
</dbReference>
<proteinExistence type="predicted"/>
<dbReference type="CDD" id="cd02440">
    <property type="entry name" value="AdoMet_MTases"/>
    <property type="match status" value="1"/>
</dbReference>
<dbReference type="InterPro" id="IPR013216">
    <property type="entry name" value="Methyltransf_11"/>
</dbReference>
<dbReference type="SUPFAM" id="SSF53335">
    <property type="entry name" value="S-adenosyl-L-methionine-dependent methyltransferases"/>
    <property type="match status" value="1"/>
</dbReference>
<dbReference type="GO" id="GO:0008757">
    <property type="term" value="F:S-adenosylmethionine-dependent methyltransferase activity"/>
    <property type="evidence" value="ECO:0007669"/>
    <property type="project" value="InterPro"/>
</dbReference>
<keyword evidence="1" id="KW-0472">Membrane</keyword>
<keyword evidence="4" id="KW-1185">Reference proteome</keyword>
<dbReference type="OrthoDB" id="198346at2759"/>
<comment type="caution">
    <text evidence="3">The sequence shown here is derived from an EMBL/GenBank/DDBJ whole genome shotgun (WGS) entry which is preliminary data.</text>
</comment>
<evidence type="ECO:0000259" key="2">
    <source>
        <dbReference type="Pfam" id="PF08241"/>
    </source>
</evidence>
<name>A0A9N8ELZ9_9STRA</name>
<protein>
    <recommendedName>
        <fullName evidence="2">Methyltransferase type 11 domain-containing protein</fullName>
    </recommendedName>
</protein>
<gene>
    <name evidence="3" type="ORF">SEMRO_1380_G267790.1</name>
</gene>
<dbReference type="PROSITE" id="PS51257">
    <property type="entry name" value="PROKAR_LIPOPROTEIN"/>
    <property type="match status" value="1"/>
</dbReference>
<feature type="domain" description="Methyltransferase type 11" evidence="2">
    <location>
        <begin position="150"/>
        <end position="232"/>
    </location>
</feature>
<evidence type="ECO:0000256" key="1">
    <source>
        <dbReference type="SAM" id="Phobius"/>
    </source>
</evidence>
<accession>A0A9N8ELZ9</accession>
<evidence type="ECO:0000313" key="3">
    <source>
        <dbReference type="EMBL" id="CAB9523128.1"/>
    </source>
</evidence>
<dbReference type="Gene3D" id="3.40.50.150">
    <property type="entry name" value="Vaccinia Virus protein VP39"/>
    <property type="match status" value="1"/>
</dbReference>
<organism evidence="3 4">
    <name type="scientific">Seminavis robusta</name>
    <dbReference type="NCBI Taxonomy" id="568900"/>
    <lineage>
        <taxon>Eukaryota</taxon>
        <taxon>Sar</taxon>
        <taxon>Stramenopiles</taxon>
        <taxon>Ochrophyta</taxon>
        <taxon>Bacillariophyta</taxon>
        <taxon>Bacillariophyceae</taxon>
        <taxon>Bacillariophycidae</taxon>
        <taxon>Naviculales</taxon>
        <taxon>Naviculaceae</taxon>
        <taxon>Seminavis</taxon>
    </lineage>
</organism>